<reference evidence="1" key="1">
    <citation type="submission" date="2017-02" db="UniProtKB">
        <authorList>
            <consortium name="WormBaseParasite"/>
        </authorList>
    </citation>
    <scope>IDENTIFICATION</scope>
</reference>
<dbReference type="WBParaSite" id="HNAJ_0001082601-mRNA-1">
    <property type="protein sequence ID" value="HNAJ_0001082601-mRNA-1"/>
    <property type="gene ID" value="HNAJ_0001082601"/>
</dbReference>
<name>A0A0R3TT14_RODNA</name>
<proteinExistence type="predicted"/>
<accession>A0A0R3TT14</accession>
<dbReference type="PROSITE" id="PS51257">
    <property type="entry name" value="PROKAR_LIPOPROTEIN"/>
    <property type="match status" value="1"/>
</dbReference>
<evidence type="ECO:0000313" key="1">
    <source>
        <dbReference type="WBParaSite" id="HNAJ_0001082601-mRNA-1"/>
    </source>
</evidence>
<protein>
    <submittedName>
        <fullName evidence="1">Secreted protein</fullName>
    </submittedName>
</protein>
<dbReference type="AlphaFoldDB" id="A0A0R3TT14"/>
<sequence>MQNRRKRVLSKTLQRVLPTRLPQMLVLILSCLLPDRPFCIFNIFCIYDEQYNILFLNRFLLILRSVTELQPVSCSLKTFLVCLQCLIFGCDLKKFHDIPTFPTVSQFAKI</sequence>
<organism evidence="1">
    <name type="scientific">Rodentolepis nana</name>
    <name type="common">Dwarf tapeworm</name>
    <name type="synonym">Hymenolepis nana</name>
    <dbReference type="NCBI Taxonomy" id="102285"/>
    <lineage>
        <taxon>Eukaryota</taxon>
        <taxon>Metazoa</taxon>
        <taxon>Spiralia</taxon>
        <taxon>Lophotrochozoa</taxon>
        <taxon>Platyhelminthes</taxon>
        <taxon>Cestoda</taxon>
        <taxon>Eucestoda</taxon>
        <taxon>Cyclophyllidea</taxon>
        <taxon>Hymenolepididae</taxon>
        <taxon>Rodentolepis</taxon>
    </lineage>
</organism>